<dbReference type="Pfam" id="PF03184">
    <property type="entry name" value="DDE_1"/>
    <property type="match status" value="1"/>
</dbReference>
<feature type="compositionally biased region" description="Acidic residues" evidence="1">
    <location>
        <begin position="333"/>
        <end position="350"/>
    </location>
</feature>
<dbReference type="PANTHER" id="PTHR19303">
    <property type="entry name" value="TRANSPOSON"/>
    <property type="match status" value="1"/>
</dbReference>
<feature type="domain" description="DDE-1" evidence="2">
    <location>
        <begin position="88"/>
        <end position="269"/>
    </location>
</feature>
<organism evidence="3 4">
    <name type="scientific">Phytophthora megakarya</name>
    <dbReference type="NCBI Taxonomy" id="4795"/>
    <lineage>
        <taxon>Eukaryota</taxon>
        <taxon>Sar</taxon>
        <taxon>Stramenopiles</taxon>
        <taxon>Oomycota</taxon>
        <taxon>Peronosporomycetes</taxon>
        <taxon>Peronosporales</taxon>
        <taxon>Peronosporaceae</taxon>
        <taxon>Phytophthora</taxon>
    </lineage>
</organism>
<name>A0A225UQT0_9STRA</name>
<sequence length="357" mass="40287">MYQSSGGRPGAFKASWSWRKHFFRRHRLSFRRRTREGQSTSLDGELKASEFSKEVRQKIQELGVSVVYNADQTEYVPTTTLSARGQKTVWVKCGASDGPKREPFLVFKTHPSKKIATAHENTVLRHGFGRKLWSEVEGLQMGVQIYGNSAGWWNSDLSIEFLYVQFGRRTNMHEPILLLWDDFSGHWRQDVVIFARLINVELMKVPPGYTYACQSADVTWNKLLKDAIRKRAAGVSVPFKMAPPVRRDVVAWISSAWGLLEKRTITAGFFKAKLPPRYTSPMSIQRLLAPHAAAPLEHSVVVRLRQHNIPADGISAALDIMIDDPTNDGSSVEGEDQGCIGDDERDESDLGEASRQE</sequence>
<evidence type="ECO:0000259" key="2">
    <source>
        <dbReference type="Pfam" id="PF03184"/>
    </source>
</evidence>
<feature type="region of interest" description="Disordered" evidence="1">
    <location>
        <begin position="325"/>
        <end position="357"/>
    </location>
</feature>
<dbReference type="GO" id="GO:0003677">
    <property type="term" value="F:DNA binding"/>
    <property type="evidence" value="ECO:0007669"/>
    <property type="project" value="UniProtKB-KW"/>
</dbReference>
<dbReference type="InterPro" id="IPR004875">
    <property type="entry name" value="DDE_SF_endonuclease_dom"/>
</dbReference>
<dbReference type="AlphaFoldDB" id="A0A225UQT0"/>
<reference evidence="4" key="1">
    <citation type="submission" date="2017-03" db="EMBL/GenBank/DDBJ databases">
        <title>Phytopthora megakarya and P. palmivora, two closely related causual agents of cacao black pod achieved similar genome size and gene model numbers by different mechanisms.</title>
        <authorList>
            <person name="Ali S."/>
            <person name="Shao J."/>
            <person name="Larry D.J."/>
            <person name="Kronmiller B."/>
            <person name="Shen D."/>
            <person name="Strem M.D."/>
            <person name="Melnick R.L."/>
            <person name="Guiltinan M.J."/>
            <person name="Tyler B.M."/>
            <person name="Meinhardt L.W."/>
            <person name="Bailey B.A."/>
        </authorList>
    </citation>
    <scope>NUCLEOTIDE SEQUENCE [LARGE SCALE GENOMIC DNA]</scope>
    <source>
        <strain evidence="4">zdho120</strain>
    </source>
</reference>
<dbReference type="GO" id="GO:0005634">
    <property type="term" value="C:nucleus"/>
    <property type="evidence" value="ECO:0007669"/>
    <property type="project" value="TreeGrafter"/>
</dbReference>
<evidence type="ECO:0000313" key="4">
    <source>
        <dbReference type="Proteomes" id="UP000198211"/>
    </source>
</evidence>
<dbReference type="OrthoDB" id="124933at2759"/>
<comment type="caution">
    <text evidence="3">The sequence shown here is derived from an EMBL/GenBank/DDBJ whole genome shotgun (WGS) entry which is preliminary data.</text>
</comment>
<dbReference type="STRING" id="4795.A0A225UQT0"/>
<protein>
    <submittedName>
        <fullName evidence="3">CENPB protein Homeodomainlike</fullName>
    </submittedName>
</protein>
<dbReference type="InterPro" id="IPR050863">
    <property type="entry name" value="CenT-Element_Derived"/>
</dbReference>
<dbReference type="PANTHER" id="PTHR19303:SF57">
    <property type="entry name" value="HTH CENPB-TYPE DOMAIN-CONTAINING PROTEIN"/>
    <property type="match status" value="1"/>
</dbReference>
<evidence type="ECO:0000313" key="3">
    <source>
        <dbReference type="EMBL" id="OWY95373.1"/>
    </source>
</evidence>
<dbReference type="EMBL" id="NBNE01013018">
    <property type="protein sequence ID" value="OWY95373.1"/>
    <property type="molecule type" value="Genomic_DNA"/>
</dbReference>
<keyword evidence="3" id="KW-0238">DNA-binding</keyword>
<keyword evidence="3" id="KW-0371">Homeobox</keyword>
<accession>A0A225UQT0</accession>
<gene>
    <name evidence="3" type="ORF">PHMEG_00034639</name>
</gene>
<keyword evidence="4" id="KW-1185">Reference proteome</keyword>
<evidence type="ECO:0000256" key="1">
    <source>
        <dbReference type="SAM" id="MobiDB-lite"/>
    </source>
</evidence>
<proteinExistence type="predicted"/>
<dbReference type="Proteomes" id="UP000198211">
    <property type="component" value="Unassembled WGS sequence"/>
</dbReference>